<gene>
    <name evidence="1" type="ORF">Godav_018832</name>
</gene>
<dbReference type="Proteomes" id="UP000593561">
    <property type="component" value="Unassembled WGS sequence"/>
</dbReference>
<comment type="caution">
    <text evidence="1">The sequence shown here is derived from an EMBL/GenBank/DDBJ whole genome shotgun (WGS) entry which is preliminary data.</text>
</comment>
<protein>
    <submittedName>
        <fullName evidence="1">Uncharacterized protein</fullName>
    </submittedName>
</protein>
<keyword evidence="2" id="KW-1185">Reference proteome</keyword>
<dbReference type="EMBL" id="JABFAC010000002">
    <property type="protein sequence ID" value="MBA0606352.1"/>
    <property type="molecule type" value="Genomic_DNA"/>
</dbReference>
<dbReference type="AlphaFoldDB" id="A0A7J8QZ08"/>
<accession>A0A7J8QZ08</accession>
<evidence type="ECO:0000313" key="2">
    <source>
        <dbReference type="Proteomes" id="UP000593561"/>
    </source>
</evidence>
<proteinExistence type="predicted"/>
<name>A0A7J8QZ08_GOSDV</name>
<reference evidence="1 2" key="1">
    <citation type="journal article" date="2019" name="Genome Biol. Evol.">
        <title>Insights into the evolution of the New World diploid cottons (Gossypium, subgenus Houzingenia) based on genome sequencing.</title>
        <authorList>
            <person name="Grover C.E."/>
            <person name="Arick M.A. 2nd"/>
            <person name="Thrash A."/>
            <person name="Conover J.L."/>
            <person name="Sanders W.S."/>
            <person name="Peterson D.G."/>
            <person name="Frelichowski J.E."/>
            <person name="Scheffler J.A."/>
            <person name="Scheffler B.E."/>
            <person name="Wendel J.F."/>
        </authorList>
    </citation>
    <scope>NUCLEOTIDE SEQUENCE [LARGE SCALE GENOMIC DNA]</scope>
    <source>
        <strain evidence="1">27</strain>
        <tissue evidence="1">Leaf</tissue>
    </source>
</reference>
<sequence>MVEAISFPLFFAIENTTLPTFSIFLSISANVDGSDHGFIDLFVHQLNNSLEPISTYSESSIFHSKDINTSNAKTTAPASTESASFATIGPENRALATPSISLKTPTQLRCLKLIVFGIANEDSAGCLGVLRDMEGVARALFSSPIAANDADSAEAGVVLLALEVFISLKWKINDSLFVDLKWCSTGV</sequence>
<evidence type="ECO:0000313" key="1">
    <source>
        <dbReference type="EMBL" id="MBA0606352.1"/>
    </source>
</evidence>
<organism evidence="1 2">
    <name type="scientific">Gossypium davidsonii</name>
    <name type="common">Davidson's cotton</name>
    <name type="synonym">Gossypium klotzschianum subsp. davidsonii</name>
    <dbReference type="NCBI Taxonomy" id="34287"/>
    <lineage>
        <taxon>Eukaryota</taxon>
        <taxon>Viridiplantae</taxon>
        <taxon>Streptophyta</taxon>
        <taxon>Embryophyta</taxon>
        <taxon>Tracheophyta</taxon>
        <taxon>Spermatophyta</taxon>
        <taxon>Magnoliopsida</taxon>
        <taxon>eudicotyledons</taxon>
        <taxon>Gunneridae</taxon>
        <taxon>Pentapetalae</taxon>
        <taxon>rosids</taxon>
        <taxon>malvids</taxon>
        <taxon>Malvales</taxon>
        <taxon>Malvaceae</taxon>
        <taxon>Malvoideae</taxon>
        <taxon>Gossypium</taxon>
    </lineage>
</organism>